<dbReference type="AlphaFoldDB" id="A0A1V9X699"/>
<comment type="caution">
    <text evidence="1">The sequence shown here is derived from an EMBL/GenBank/DDBJ whole genome shotgun (WGS) entry which is preliminary data.</text>
</comment>
<keyword evidence="2" id="KW-1185">Reference proteome</keyword>
<evidence type="ECO:0000313" key="1">
    <source>
        <dbReference type="EMBL" id="OQR68926.1"/>
    </source>
</evidence>
<gene>
    <name evidence="1" type="ORF">BIW11_04471</name>
</gene>
<reference evidence="1 2" key="1">
    <citation type="journal article" date="2017" name="Gigascience">
        <title>Draft genome of the honey bee ectoparasitic mite, Tropilaelaps mercedesae, is shaped by the parasitic life history.</title>
        <authorList>
            <person name="Dong X."/>
            <person name="Armstrong S.D."/>
            <person name="Xia D."/>
            <person name="Makepeace B.L."/>
            <person name="Darby A.C."/>
            <person name="Kadowaki T."/>
        </authorList>
    </citation>
    <scope>NUCLEOTIDE SEQUENCE [LARGE SCALE GENOMIC DNA]</scope>
    <source>
        <strain evidence="1">Wuxi-XJTLU</strain>
    </source>
</reference>
<protein>
    <submittedName>
        <fullName evidence="1">Uncharacterized protein</fullName>
    </submittedName>
</protein>
<evidence type="ECO:0000313" key="2">
    <source>
        <dbReference type="Proteomes" id="UP000192247"/>
    </source>
</evidence>
<organism evidence="1 2">
    <name type="scientific">Tropilaelaps mercedesae</name>
    <dbReference type="NCBI Taxonomy" id="418985"/>
    <lineage>
        <taxon>Eukaryota</taxon>
        <taxon>Metazoa</taxon>
        <taxon>Ecdysozoa</taxon>
        <taxon>Arthropoda</taxon>
        <taxon>Chelicerata</taxon>
        <taxon>Arachnida</taxon>
        <taxon>Acari</taxon>
        <taxon>Parasitiformes</taxon>
        <taxon>Mesostigmata</taxon>
        <taxon>Gamasina</taxon>
        <taxon>Dermanyssoidea</taxon>
        <taxon>Laelapidae</taxon>
        <taxon>Tropilaelaps</taxon>
    </lineage>
</organism>
<dbReference type="Proteomes" id="UP000192247">
    <property type="component" value="Unassembled WGS sequence"/>
</dbReference>
<dbReference type="EMBL" id="MNPL01022901">
    <property type="protein sequence ID" value="OQR68926.1"/>
    <property type="molecule type" value="Genomic_DNA"/>
</dbReference>
<name>A0A1V9X699_9ACAR</name>
<dbReference type="OrthoDB" id="6331612at2759"/>
<dbReference type="InParanoid" id="A0A1V9X699"/>
<accession>A0A1V9X699</accession>
<proteinExistence type="predicted"/>
<sequence length="129" mass="14708">MTPECSDNAAIAGQSWFLFLPFVDSIQSVGKGEIAKDKLYQSKTSLPVYGDITNIHRVIDYSPGQLFRLFGHSQWLRPVLTVTARQKGDKTELTVIVTFWRNSILFQEHLSLLLDCMLKTLLCEYRIPS</sequence>